<dbReference type="AlphaFoldDB" id="A0A1K2IBV0"/>
<dbReference type="InterPro" id="IPR029068">
    <property type="entry name" value="Glyas_Bleomycin-R_OHBP_Dase"/>
</dbReference>
<evidence type="ECO:0000259" key="2">
    <source>
        <dbReference type="PROSITE" id="PS51819"/>
    </source>
</evidence>
<dbReference type="STRING" id="369401.SAMN05428642_101560"/>
<dbReference type="EMBL" id="FPKV01000001">
    <property type="protein sequence ID" value="SFZ89784.1"/>
    <property type="molecule type" value="Genomic_DNA"/>
</dbReference>
<evidence type="ECO:0000313" key="3">
    <source>
        <dbReference type="EMBL" id="SFZ89784.1"/>
    </source>
</evidence>
<gene>
    <name evidence="3" type="ORF">SAMN05428642_101560</name>
</gene>
<name>A0A1K2IBV0_9FLAO</name>
<dbReference type="Gene3D" id="3.10.180.10">
    <property type="entry name" value="2,3-Dihydroxybiphenyl 1,2-Dioxygenase, domain 1"/>
    <property type="match status" value="1"/>
</dbReference>
<sequence length="153" mass="17399">MKKLILLFVLVMFSKFINAQENLDFSMSFDHLALSVNDVDVAAEFYNSILNLNEITNKTKVDGIRWFSLGDNKELHLISIVAGEIKLNKAVHFAVTTSSFDTFIKRLTSMNINYSSWAGEEQKITIRADGVKQVYVQDPDGYWIEVNSVKQKA</sequence>
<dbReference type="GO" id="GO:0051213">
    <property type="term" value="F:dioxygenase activity"/>
    <property type="evidence" value="ECO:0007669"/>
    <property type="project" value="UniProtKB-KW"/>
</dbReference>
<feature type="signal peptide" evidence="1">
    <location>
        <begin position="1"/>
        <end position="19"/>
    </location>
</feature>
<keyword evidence="3" id="KW-0223">Dioxygenase</keyword>
<dbReference type="InterPro" id="IPR037523">
    <property type="entry name" value="VOC_core"/>
</dbReference>
<feature type="domain" description="VOC" evidence="2">
    <location>
        <begin position="28"/>
        <end position="149"/>
    </location>
</feature>
<dbReference type="PROSITE" id="PS51819">
    <property type="entry name" value="VOC"/>
    <property type="match status" value="1"/>
</dbReference>
<accession>A0A1K2IBV0</accession>
<dbReference type="Pfam" id="PF00903">
    <property type="entry name" value="Glyoxalase"/>
    <property type="match status" value="1"/>
</dbReference>
<evidence type="ECO:0000313" key="4">
    <source>
        <dbReference type="Proteomes" id="UP000182544"/>
    </source>
</evidence>
<feature type="chain" id="PRO_5012408195" evidence="1">
    <location>
        <begin position="20"/>
        <end position="153"/>
    </location>
</feature>
<keyword evidence="3" id="KW-0560">Oxidoreductase</keyword>
<keyword evidence="4" id="KW-1185">Reference proteome</keyword>
<protein>
    <submittedName>
        <fullName evidence="3">Catechol 2,3-dioxygenase</fullName>
    </submittedName>
</protein>
<evidence type="ECO:0000256" key="1">
    <source>
        <dbReference type="SAM" id="SignalP"/>
    </source>
</evidence>
<reference evidence="3 4" key="1">
    <citation type="submission" date="2016-10" db="EMBL/GenBank/DDBJ databases">
        <authorList>
            <person name="de Groot N.N."/>
        </authorList>
    </citation>
    <scope>NUCLEOTIDE SEQUENCE [LARGE SCALE GENOMIC DNA]</scope>
    <source>
        <strain evidence="3 4">DSM 18180</strain>
    </source>
</reference>
<organism evidence="3 4">
    <name type="scientific">Flaviramulus basaltis</name>
    <dbReference type="NCBI Taxonomy" id="369401"/>
    <lineage>
        <taxon>Bacteria</taxon>
        <taxon>Pseudomonadati</taxon>
        <taxon>Bacteroidota</taxon>
        <taxon>Flavobacteriia</taxon>
        <taxon>Flavobacteriales</taxon>
        <taxon>Flavobacteriaceae</taxon>
        <taxon>Flaviramulus</taxon>
    </lineage>
</organism>
<dbReference type="RefSeq" id="WP_245794703.1">
    <property type="nucleotide sequence ID" value="NZ_FPKV01000001.1"/>
</dbReference>
<dbReference type="SUPFAM" id="SSF54593">
    <property type="entry name" value="Glyoxalase/Bleomycin resistance protein/Dihydroxybiphenyl dioxygenase"/>
    <property type="match status" value="1"/>
</dbReference>
<dbReference type="InterPro" id="IPR004360">
    <property type="entry name" value="Glyas_Fos-R_dOase_dom"/>
</dbReference>
<dbReference type="Proteomes" id="UP000182544">
    <property type="component" value="Unassembled WGS sequence"/>
</dbReference>
<proteinExistence type="predicted"/>
<keyword evidence="1" id="KW-0732">Signal</keyword>